<dbReference type="Pfam" id="PF09476">
    <property type="entry name" value="Pilus_CpaD"/>
    <property type="match status" value="1"/>
</dbReference>
<evidence type="ECO:0000313" key="1">
    <source>
        <dbReference type="EMBL" id="RDD62691.1"/>
    </source>
</evidence>
<dbReference type="InterPro" id="IPR019027">
    <property type="entry name" value="Pilus_biogenesis_CpaD-related"/>
</dbReference>
<protein>
    <recommendedName>
        <fullName evidence="3">Pilus assembly protein CpaD</fullName>
    </recommendedName>
</protein>
<name>A0A369TBH9_9PROT</name>
<dbReference type="Proteomes" id="UP000253941">
    <property type="component" value="Unassembled WGS sequence"/>
</dbReference>
<accession>A0A369TBH9</accession>
<dbReference type="AlphaFoldDB" id="A0A369TBH9"/>
<organism evidence="1 2">
    <name type="scientific">Ferruginivarius sediminum</name>
    <dbReference type="NCBI Taxonomy" id="2661937"/>
    <lineage>
        <taxon>Bacteria</taxon>
        <taxon>Pseudomonadati</taxon>
        <taxon>Pseudomonadota</taxon>
        <taxon>Alphaproteobacteria</taxon>
        <taxon>Rhodospirillales</taxon>
        <taxon>Rhodospirillaceae</taxon>
        <taxon>Ferruginivarius</taxon>
    </lineage>
</organism>
<evidence type="ECO:0000313" key="2">
    <source>
        <dbReference type="Proteomes" id="UP000253941"/>
    </source>
</evidence>
<keyword evidence="2" id="KW-1185">Reference proteome</keyword>
<evidence type="ECO:0008006" key="3">
    <source>
        <dbReference type="Google" id="ProtNLM"/>
    </source>
</evidence>
<sequence>MKRIPTGILSAAIAIAVAGCGLDKPPPTEVAPQKNRVQVERMLYRHLVDFAGNSSEPTAGEREALRRFLQETGADRDATVVVTATDGPLAQQRRRVILRLLRGMGFRPRPEDPLLDPRPETGGDVLVRVASYHAIPPDCPDHSRTRIGDYYNLPTSNFGCATTRNLGLMVANPRDLLRGRDLAPADAERHAWTVERYRSGVEPDEIWFGKEGEIEFEERKPWGHEE</sequence>
<comment type="caution">
    <text evidence="1">The sequence shown here is derived from an EMBL/GenBank/DDBJ whole genome shotgun (WGS) entry which is preliminary data.</text>
</comment>
<dbReference type="EMBL" id="QPMH01000004">
    <property type="protein sequence ID" value="RDD62691.1"/>
    <property type="molecule type" value="Genomic_DNA"/>
</dbReference>
<reference evidence="1 2" key="1">
    <citation type="submission" date="2018-07" db="EMBL/GenBank/DDBJ databases">
        <title>Venubactetium sediminum gen. nov., sp. nov., isolated from a marine solar saltern.</title>
        <authorList>
            <person name="Wang S."/>
        </authorList>
    </citation>
    <scope>NUCLEOTIDE SEQUENCE [LARGE SCALE GENOMIC DNA]</scope>
    <source>
        <strain evidence="1 2">WD2A32</strain>
    </source>
</reference>
<gene>
    <name evidence="1" type="ORF">DRB17_05890</name>
</gene>
<proteinExistence type="predicted"/>
<dbReference type="PROSITE" id="PS51257">
    <property type="entry name" value="PROKAR_LIPOPROTEIN"/>
    <property type="match status" value="1"/>
</dbReference>
<dbReference type="RefSeq" id="WP_114581266.1">
    <property type="nucleotide sequence ID" value="NZ_QPMH01000004.1"/>
</dbReference>